<comment type="caution">
    <text evidence="1">The sequence shown here is derived from an EMBL/GenBank/DDBJ whole genome shotgun (WGS) entry which is preliminary data.</text>
</comment>
<reference evidence="1" key="1">
    <citation type="submission" date="2019-10" db="EMBL/GenBank/DDBJ databases">
        <authorList>
            <person name="Soares A.E.R."/>
            <person name="Aleixo A."/>
            <person name="Schneider P."/>
            <person name="Miyaki C.Y."/>
            <person name="Schneider M.P."/>
            <person name="Mello C."/>
            <person name="Vasconcelos A.T.R."/>
        </authorList>
    </citation>
    <scope>NUCLEOTIDE SEQUENCE</scope>
    <source>
        <tissue evidence="1">Muscle</tissue>
    </source>
</reference>
<dbReference type="EMBL" id="WHWB01033784">
    <property type="protein sequence ID" value="KAJ7417078.1"/>
    <property type="molecule type" value="Genomic_DNA"/>
</dbReference>
<name>A0ABQ9DEK4_9PASS</name>
<evidence type="ECO:0008006" key="3">
    <source>
        <dbReference type="Google" id="ProtNLM"/>
    </source>
</evidence>
<protein>
    <recommendedName>
        <fullName evidence="3">Reverse transcriptase domain-containing protein</fullName>
    </recommendedName>
</protein>
<dbReference type="Proteomes" id="UP001145742">
    <property type="component" value="Unassembled WGS sequence"/>
</dbReference>
<accession>A0ABQ9DEK4</accession>
<organism evidence="1 2">
    <name type="scientific">Willisornis vidua</name>
    <name type="common">Xingu scale-backed antbird</name>
    <dbReference type="NCBI Taxonomy" id="1566151"/>
    <lineage>
        <taxon>Eukaryota</taxon>
        <taxon>Metazoa</taxon>
        <taxon>Chordata</taxon>
        <taxon>Craniata</taxon>
        <taxon>Vertebrata</taxon>
        <taxon>Euteleostomi</taxon>
        <taxon>Archelosauria</taxon>
        <taxon>Archosauria</taxon>
        <taxon>Dinosauria</taxon>
        <taxon>Saurischia</taxon>
        <taxon>Theropoda</taxon>
        <taxon>Coelurosauria</taxon>
        <taxon>Aves</taxon>
        <taxon>Neognathae</taxon>
        <taxon>Neoaves</taxon>
        <taxon>Telluraves</taxon>
        <taxon>Australaves</taxon>
        <taxon>Passeriformes</taxon>
        <taxon>Thamnophilidae</taxon>
        <taxon>Willisornis</taxon>
    </lineage>
</organism>
<evidence type="ECO:0000313" key="2">
    <source>
        <dbReference type="Proteomes" id="UP001145742"/>
    </source>
</evidence>
<keyword evidence="2" id="KW-1185">Reference proteome</keyword>
<sequence length="272" mass="30443">MFQLLVAKSPVAPFSAFFYAIEKSGLVLQGKAKGDWKLANVTLIYKKEDLGSYRPVSLTFVSEKVMVQIILSVIMQHVQDNQGMRPRQHGFMKGRFDKVKCRILHLDHNNPMRPYRLEEEQLESWLSGKDLGVLLNSRLNMSQQSAQVAKKANGILACISNSVASRTRAVIVPLYSVLRFNESHRSGLDLAREVQSSCGSFNGVSQQWTRLGNRTVYSGKKLKPACAQVSRIRFMLANREAYQINVAAAGVWLSPQAKSNKVDIVSVAKVMQ</sequence>
<evidence type="ECO:0000313" key="1">
    <source>
        <dbReference type="EMBL" id="KAJ7417078.1"/>
    </source>
</evidence>
<gene>
    <name evidence="1" type="ORF">WISP_66906</name>
</gene>
<dbReference type="PANTHER" id="PTHR33332">
    <property type="entry name" value="REVERSE TRANSCRIPTASE DOMAIN-CONTAINING PROTEIN"/>
    <property type="match status" value="1"/>
</dbReference>
<proteinExistence type="predicted"/>